<organism evidence="4 5">
    <name type="scientific">Mycena venus</name>
    <dbReference type="NCBI Taxonomy" id="2733690"/>
    <lineage>
        <taxon>Eukaryota</taxon>
        <taxon>Fungi</taxon>
        <taxon>Dikarya</taxon>
        <taxon>Basidiomycota</taxon>
        <taxon>Agaricomycotina</taxon>
        <taxon>Agaricomycetes</taxon>
        <taxon>Agaricomycetidae</taxon>
        <taxon>Agaricales</taxon>
        <taxon>Marasmiineae</taxon>
        <taxon>Mycenaceae</taxon>
        <taxon>Mycena</taxon>
    </lineage>
</organism>
<dbReference type="InterPro" id="IPR023410">
    <property type="entry name" value="14-3-3_domain"/>
</dbReference>
<dbReference type="AlphaFoldDB" id="A0A8H6Z5D5"/>
<dbReference type="Proteomes" id="UP000620124">
    <property type="component" value="Unassembled WGS sequence"/>
</dbReference>
<protein>
    <submittedName>
        <fullName evidence="4">14-3-3 protein</fullName>
    </submittedName>
</protein>
<dbReference type="Pfam" id="PF00244">
    <property type="entry name" value="14-3-3"/>
    <property type="match status" value="1"/>
</dbReference>
<dbReference type="InterPro" id="IPR036815">
    <property type="entry name" value="14-3-3_dom_sf"/>
</dbReference>
<evidence type="ECO:0000313" key="5">
    <source>
        <dbReference type="Proteomes" id="UP000620124"/>
    </source>
</evidence>
<feature type="domain" description="14-3-3" evidence="3">
    <location>
        <begin position="73"/>
        <end position="217"/>
    </location>
</feature>
<proteinExistence type="inferred from homology"/>
<sequence length="217" mass="24274">MLNCRASSLDKDREEESGLERRSPFTAAHSPRSARTILALVPLLFTTHHHHHPRSPLPGFLHPFFVLTDRTRRDPLVRPGAHRRAAQSRPHLACKNAISARCAFCLVRRVDLEEIDAELAKISENIPVLDKYLIPSAASRDPRLFFYKIGTVPLEACKTASDITVTELPLTPPIHLGLALNISMFYYGILHSPDCACRFTKQAFDGTIAELDTLSET</sequence>
<name>A0A8H6Z5D5_9AGAR</name>
<dbReference type="SMART" id="SM00101">
    <property type="entry name" value="14_3_3"/>
    <property type="match status" value="1"/>
</dbReference>
<comment type="similarity">
    <text evidence="1">Belongs to the 14-3-3 family.</text>
</comment>
<evidence type="ECO:0000259" key="3">
    <source>
        <dbReference type="SMART" id="SM00101"/>
    </source>
</evidence>
<dbReference type="SUPFAM" id="SSF48445">
    <property type="entry name" value="14-3-3 protein"/>
    <property type="match status" value="1"/>
</dbReference>
<dbReference type="OrthoDB" id="10260625at2759"/>
<evidence type="ECO:0000313" key="4">
    <source>
        <dbReference type="EMBL" id="KAF7369575.1"/>
    </source>
</evidence>
<evidence type="ECO:0000256" key="1">
    <source>
        <dbReference type="ARBA" id="ARBA00006141"/>
    </source>
</evidence>
<dbReference type="PRINTS" id="PR00305">
    <property type="entry name" value="1433ZETA"/>
</dbReference>
<feature type="compositionally biased region" description="Basic and acidic residues" evidence="2">
    <location>
        <begin position="8"/>
        <end position="23"/>
    </location>
</feature>
<evidence type="ECO:0000256" key="2">
    <source>
        <dbReference type="SAM" id="MobiDB-lite"/>
    </source>
</evidence>
<dbReference type="Gene3D" id="1.20.190.20">
    <property type="entry name" value="14-3-3 domain"/>
    <property type="match status" value="1"/>
</dbReference>
<dbReference type="EMBL" id="JACAZI010000002">
    <property type="protein sequence ID" value="KAF7369575.1"/>
    <property type="molecule type" value="Genomic_DNA"/>
</dbReference>
<dbReference type="PANTHER" id="PTHR18860">
    <property type="entry name" value="14-3-3 PROTEIN"/>
    <property type="match status" value="1"/>
</dbReference>
<keyword evidence="5" id="KW-1185">Reference proteome</keyword>
<reference evidence="4" key="1">
    <citation type="submission" date="2020-05" db="EMBL/GenBank/DDBJ databases">
        <title>Mycena genomes resolve the evolution of fungal bioluminescence.</title>
        <authorList>
            <person name="Tsai I.J."/>
        </authorList>
    </citation>
    <scope>NUCLEOTIDE SEQUENCE</scope>
    <source>
        <strain evidence="4">CCC161011</strain>
    </source>
</reference>
<accession>A0A8H6Z5D5</accession>
<comment type="caution">
    <text evidence="4">The sequence shown here is derived from an EMBL/GenBank/DDBJ whole genome shotgun (WGS) entry which is preliminary data.</text>
</comment>
<gene>
    <name evidence="4" type="ORF">MVEN_00288000</name>
</gene>
<feature type="region of interest" description="Disordered" evidence="2">
    <location>
        <begin position="1"/>
        <end position="30"/>
    </location>
</feature>
<dbReference type="InterPro" id="IPR000308">
    <property type="entry name" value="14-3-3"/>
</dbReference>